<dbReference type="EMBL" id="KN881789">
    <property type="protein sequence ID" value="KIY48936.1"/>
    <property type="molecule type" value="Genomic_DNA"/>
</dbReference>
<evidence type="ECO:0000313" key="4">
    <source>
        <dbReference type="Proteomes" id="UP000054144"/>
    </source>
</evidence>
<dbReference type="PROSITE" id="PS51367">
    <property type="entry name" value="THAUMATIN_2"/>
    <property type="match status" value="1"/>
</dbReference>
<protein>
    <submittedName>
        <fullName evidence="3">Osmotin, thaumatin-like protein</fullName>
    </submittedName>
</protein>
<dbReference type="Proteomes" id="UP000054144">
    <property type="component" value="Unassembled WGS sequence"/>
</dbReference>
<sequence>MQASVLLFYLTAAVVASAQRTFTVTNDCDYTVWPAIFTGSGTGPDYATGWEADAGSSVSFSVPDDWTAGRIWGRTECDFTEVQGPTSCATGGCNGGLECDTSGGTGVPPATLAEFTLDSGSVDYYDVSVVDGFNIPVAVTNNVGCSTASCPVDLNTDCPSVLQYLDSSGTVVGCESACEADLDDDPTNSANCCTGDYDTADTCPSSGVEYYTYFKDSCPDAYAYAYDESSGTALWTCDASLDGDYTITFCPS</sequence>
<feature type="disulfide bond" evidence="1">
    <location>
        <begin position="28"/>
        <end position="250"/>
    </location>
</feature>
<feature type="disulfide bond" evidence="1">
    <location>
        <begin position="158"/>
        <end position="174"/>
    </location>
</feature>
<dbReference type="PRINTS" id="PR00347">
    <property type="entry name" value="THAUMATIN"/>
</dbReference>
<feature type="chain" id="PRO_5002316400" evidence="2">
    <location>
        <begin position="19"/>
        <end position="252"/>
    </location>
</feature>
<evidence type="ECO:0000313" key="3">
    <source>
        <dbReference type="EMBL" id="KIY48936.1"/>
    </source>
</evidence>
<feature type="disulfide bond" evidence="1">
    <location>
        <begin position="145"/>
        <end position="237"/>
    </location>
</feature>
<dbReference type="InterPro" id="IPR037176">
    <property type="entry name" value="Osmotin/thaumatin-like_sf"/>
</dbReference>
<keyword evidence="2" id="KW-0732">Signal</keyword>
<feature type="disulfide bond" evidence="1">
    <location>
        <begin position="178"/>
        <end position="192"/>
    </location>
</feature>
<feature type="disulfide bond" evidence="1">
    <location>
        <begin position="150"/>
        <end position="218"/>
    </location>
</feature>
<dbReference type="AlphaFoldDB" id="A0A0D7AGC7"/>
<dbReference type="Pfam" id="PF00314">
    <property type="entry name" value="Thaumatin"/>
    <property type="match status" value="1"/>
</dbReference>
<evidence type="ECO:0000256" key="2">
    <source>
        <dbReference type="SAM" id="SignalP"/>
    </source>
</evidence>
<feature type="disulfide bond" evidence="1">
    <location>
        <begin position="93"/>
        <end position="99"/>
    </location>
</feature>
<reference evidence="3 4" key="1">
    <citation type="journal article" date="2015" name="Fungal Genet. Biol.">
        <title>Evolution of novel wood decay mechanisms in Agaricales revealed by the genome sequences of Fistulina hepatica and Cylindrobasidium torrendii.</title>
        <authorList>
            <person name="Floudas D."/>
            <person name="Held B.W."/>
            <person name="Riley R."/>
            <person name="Nagy L.G."/>
            <person name="Koehler G."/>
            <person name="Ransdell A.S."/>
            <person name="Younus H."/>
            <person name="Chow J."/>
            <person name="Chiniquy J."/>
            <person name="Lipzen A."/>
            <person name="Tritt A."/>
            <person name="Sun H."/>
            <person name="Haridas S."/>
            <person name="LaButti K."/>
            <person name="Ohm R.A."/>
            <person name="Kues U."/>
            <person name="Blanchette R.A."/>
            <person name="Grigoriev I.V."/>
            <person name="Minto R.E."/>
            <person name="Hibbett D.S."/>
        </authorList>
    </citation>
    <scope>NUCLEOTIDE SEQUENCE [LARGE SCALE GENOMIC DNA]</scope>
    <source>
        <strain evidence="3 4">ATCC 64428</strain>
    </source>
</reference>
<keyword evidence="4" id="KW-1185">Reference proteome</keyword>
<gene>
    <name evidence="3" type="ORF">FISHEDRAFT_58604</name>
</gene>
<dbReference type="SUPFAM" id="SSF49870">
    <property type="entry name" value="Osmotin, thaumatin-like protein"/>
    <property type="match status" value="1"/>
</dbReference>
<dbReference type="PANTHER" id="PTHR31048">
    <property type="entry name" value="OS03G0233200 PROTEIN"/>
    <property type="match status" value="1"/>
</dbReference>
<proteinExistence type="predicted"/>
<dbReference type="InterPro" id="IPR001938">
    <property type="entry name" value="Thaumatin"/>
</dbReference>
<accession>A0A0D7AGC7</accession>
<feature type="disulfide bond" evidence="1">
    <location>
        <begin position="77"/>
        <end position="88"/>
    </location>
</feature>
<dbReference type="FunFam" id="2.60.110.10:FF:000004">
    <property type="entry name" value="THAUMATIN-LIKE PROTEIN 1"/>
    <property type="match status" value="1"/>
</dbReference>
<dbReference type="PIRSF" id="PIRSF002703">
    <property type="entry name" value="Thaumatin"/>
    <property type="match status" value="1"/>
</dbReference>
<keyword evidence="1" id="KW-1015">Disulfide bond</keyword>
<name>A0A0D7AGC7_9AGAR</name>
<organism evidence="3 4">
    <name type="scientific">Fistulina hepatica ATCC 64428</name>
    <dbReference type="NCBI Taxonomy" id="1128425"/>
    <lineage>
        <taxon>Eukaryota</taxon>
        <taxon>Fungi</taxon>
        <taxon>Dikarya</taxon>
        <taxon>Basidiomycota</taxon>
        <taxon>Agaricomycotina</taxon>
        <taxon>Agaricomycetes</taxon>
        <taxon>Agaricomycetidae</taxon>
        <taxon>Agaricales</taxon>
        <taxon>Fistulinaceae</taxon>
        <taxon>Fistulina</taxon>
    </lineage>
</organism>
<dbReference type="Gene3D" id="2.60.110.10">
    <property type="entry name" value="Thaumatin"/>
    <property type="match status" value="1"/>
</dbReference>
<dbReference type="OrthoDB" id="430315at2759"/>
<dbReference type="SMART" id="SM00205">
    <property type="entry name" value="THN"/>
    <property type="match status" value="1"/>
</dbReference>
<feature type="signal peptide" evidence="2">
    <location>
        <begin position="1"/>
        <end position="18"/>
    </location>
</feature>
<evidence type="ECO:0000256" key="1">
    <source>
        <dbReference type="PIRSR" id="PIRSR002703-1"/>
    </source>
</evidence>
<feature type="disulfide bond" evidence="1">
    <location>
        <begin position="193"/>
        <end position="203"/>
    </location>
</feature>